<organism evidence="1 2">
    <name type="scientific">Actinoplanes derwentensis</name>
    <dbReference type="NCBI Taxonomy" id="113562"/>
    <lineage>
        <taxon>Bacteria</taxon>
        <taxon>Bacillati</taxon>
        <taxon>Actinomycetota</taxon>
        <taxon>Actinomycetes</taxon>
        <taxon>Micromonosporales</taxon>
        <taxon>Micromonosporaceae</taxon>
        <taxon>Actinoplanes</taxon>
    </lineage>
</organism>
<dbReference type="EMBL" id="LT629758">
    <property type="protein sequence ID" value="SDT76875.1"/>
    <property type="molecule type" value="Genomic_DNA"/>
</dbReference>
<gene>
    <name evidence="1" type="ORF">SAMN04489716_7759</name>
</gene>
<evidence type="ECO:0000313" key="2">
    <source>
        <dbReference type="Proteomes" id="UP000198688"/>
    </source>
</evidence>
<accession>A0A1H2D295</accession>
<protein>
    <submittedName>
        <fullName evidence="1">Uncharacterized protein</fullName>
    </submittedName>
</protein>
<keyword evidence="2" id="KW-1185">Reference proteome</keyword>
<dbReference type="STRING" id="113562.SAMN04489716_7759"/>
<name>A0A1H2D295_9ACTN</name>
<sequence>MPQSSTSPRICCSGTCTAPGHEGPAFIPERWLRDRSAGEFDEEDIGALAVPVPTAGELSEALRTHFRFLADLEDDERVLAQAREQDRPLALRLLGALPGARLVDAGLF</sequence>
<dbReference type="Proteomes" id="UP000198688">
    <property type="component" value="Chromosome I"/>
</dbReference>
<reference evidence="1 2" key="1">
    <citation type="submission" date="2016-10" db="EMBL/GenBank/DDBJ databases">
        <authorList>
            <person name="de Groot N.N."/>
        </authorList>
    </citation>
    <scope>NUCLEOTIDE SEQUENCE [LARGE SCALE GENOMIC DNA]</scope>
    <source>
        <strain evidence="1 2">DSM 43941</strain>
    </source>
</reference>
<proteinExistence type="predicted"/>
<evidence type="ECO:0000313" key="1">
    <source>
        <dbReference type="EMBL" id="SDT76875.1"/>
    </source>
</evidence>
<dbReference type="AlphaFoldDB" id="A0A1H2D295"/>